<dbReference type="EMBL" id="MU275856">
    <property type="protein sequence ID" value="KAI0050973.1"/>
    <property type="molecule type" value="Genomic_DNA"/>
</dbReference>
<protein>
    <submittedName>
        <fullName evidence="1">Uncharacterized protein</fullName>
    </submittedName>
</protein>
<comment type="caution">
    <text evidence="1">The sequence shown here is derived from an EMBL/GenBank/DDBJ whole genome shotgun (WGS) entry which is preliminary data.</text>
</comment>
<gene>
    <name evidence="1" type="ORF">FA95DRAFT_415452</name>
</gene>
<accession>A0ACB8S4C8</accession>
<dbReference type="Proteomes" id="UP000814033">
    <property type="component" value="Unassembled WGS sequence"/>
</dbReference>
<reference evidence="1" key="1">
    <citation type="submission" date="2021-02" db="EMBL/GenBank/DDBJ databases">
        <authorList>
            <consortium name="DOE Joint Genome Institute"/>
            <person name="Ahrendt S."/>
            <person name="Looney B.P."/>
            <person name="Miyauchi S."/>
            <person name="Morin E."/>
            <person name="Drula E."/>
            <person name="Courty P.E."/>
            <person name="Chicoki N."/>
            <person name="Fauchery L."/>
            <person name="Kohler A."/>
            <person name="Kuo A."/>
            <person name="Labutti K."/>
            <person name="Pangilinan J."/>
            <person name="Lipzen A."/>
            <person name="Riley R."/>
            <person name="Andreopoulos W."/>
            <person name="He G."/>
            <person name="Johnson J."/>
            <person name="Barry K.W."/>
            <person name="Grigoriev I.V."/>
            <person name="Nagy L."/>
            <person name="Hibbett D."/>
            <person name="Henrissat B."/>
            <person name="Matheny P.B."/>
            <person name="Labbe J."/>
            <person name="Martin F."/>
        </authorList>
    </citation>
    <scope>NUCLEOTIDE SEQUENCE</scope>
    <source>
        <strain evidence="1">FP105234-sp</strain>
    </source>
</reference>
<name>A0ACB8S4C8_9AGAM</name>
<evidence type="ECO:0000313" key="1">
    <source>
        <dbReference type="EMBL" id="KAI0050973.1"/>
    </source>
</evidence>
<evidence type="ECO:0000313" key="2">
    <source>
        <dbReference type="Proteomes" id="UP000814033"/>
    </source>
</evidence>
<proteinExistence type="predicted"/>
<organism evidence="1 2">
    <name type="scientific">Auriscalpium vulgare</name>
    <dbReference type="NCBI Taxonomy" id="40419"/>
    <lineage>
        <taxon>Eukaryota</taxon>
        <taxon>Fungi</taxon>
        <taxon>Dikarya</taxon>
        <taxon>Basidiomycota</taxon>
        <taxon>Agaricomycotina</taxon>
        <taxon>Agaricomycetes</taxon>
        <taxon>Russulales</taxon>
        <taxon>Auriscalpiaceae</taxon>
        <taxon>Auriscalpium</taxon>
    </lineage>
</organism>
<reference evidence="1" key="2">
    <citation type="journal article" date="2022" name="New Phytol.">
        <title>Evolutionary transition to the ectomycorrhizal habit in the genomes of a hyperdiverse lineage of mushroom-forming fungi.</title>
        <authorList>
            <person name="Looney B."/>
            <person name="Miyauchi S."/>
            <person name="Morin E."/>
            <person name="Drula E."/>
            <person name="Courty P.E."/>
            <person name="Kohler A."/>
            <person name="Kuo A."/>
            <person name="LaButti K."/>
            <person name="Pangilinan J."/>
            <person name="Lipzen A."/>
            <person name="Riley R."/>
            <person name="Andreopoulos W."/>
            <person name="He G."/>
            <person name="Johnson J."/>
            <person name="Nolan M."/>
            <person name="Tritt A."/>
            <person name="Barry K.W."/>
            <person name="Grigoriev I.V."/>
            <person name="Nagy L.G."/>
            <person name="Hibbett D."/>
            <person name="Henrissat B."/>
            <person name="Matheny P.B."/>
            <person name="Labbe J."/>
            <person name="Martin F.M."/>
        </authorList>
    </citation>
    <scope>NUCLEOTIDE SEQUENCE</scope>
    <source>
        <strain evidence="1">FP105234-sp</strain>
    </source>
</reference>
<sequence>MVVVMVSTNIVYCYLLRVGIACASTRHRITKQLAVNNQSGAMIDLHIACPQTRRPIQPLNRVLWHPTLFSGPAIVSLNKYSALYPRRTFILRTSYKSLTSSASPSPRVHRRLTEPMPATAKLTPPRLLNVLRAHISMLPVCTHVRAPNKSRTACFESGGEIRPGQRAGHASCVTERLCSRRRVRTGCTLRDIGPNTVRYGLSI</sequence>
<keyword evidence="2" id="KW-1185">Reference proteome</keyword>